<evidence type="ECO:0000313" key="2">
    <source>
        <dbReference type="Proteomes" id="UP001597369"/>
    </source>
</evidence>
<protein>
    <submittedName>
        <fullName evidence="1">Uncharacterized protein</fullName>
    </submittedName>
</protein>
<name>A0ABW4WUC0_9BACT</name>
<accession>A0ABW4WUC0</accession>
<dbReference type="EMBL" id="JBHUHV010000018">
    <property type="protein sequence ID" value="MFD2066354.1"/>
    <property type="molecule type" value="Genomic_DNA"/>
</dbReference>
<reference evidence="2" key="1">
    <citation type="journal article" date="2019" name="Int. J. Syst. Evol. Microbiol.">
        <title>The Global Catalogue of Microorganisms (GCM) 10K type strain sequencing project: providing services to taxonomists for standard genome sequencing and annotation.</title>
        <authorList>
            <consortium name="The Broad Institute Genomics Platform"/>
            <consortium name="The Broad Institute Genome Sequencing Center for Infectious Disease"/>
            <person name="Wu L."/>
            <person name="Ma J."/>
        </authorList>
    </citation>
    <scope>NUCLEOTIDE SEQUENCE [LARGE SCALE GENOMIC DNA]</scope>
    <source>
        <strain evidence="2">JCM 16545</strain>
    </source>
</reference>
<organism evidence="1 2">
    <name type="scientific">Pontibacter silvestris</name>
    <dbReference type="NCBI Taxonomy" id="2305183"/>
    <lineage>
        <taxon>Bacteria</taxon>
        <taxon>Pseudomonadati</taxon>
        <taxon>Bacteroidota</taxon>
        <taxon>Cytophagia</taxon>
        <taxon>Cytophagales</taxon>
        <taxon>Hymenobacteraceae</taxon>
        <taxon>Pontibacter</taxon>
    </lineage>
</organism>
<sequence>MEMTEKEFDKRFIETLDSLLVAMAENSEIDPNKFYGMACVLENLRYFSPVIYGAIQNQNSKK</sequence>
<evidence type="ECO:0000313" key="1">
    <source>
        <dbReference type="EMBL" id="MFD2066354.1"/>
    </source>
</evidence>
<comment type="caution">
    <text evidence="1">The sequence shown here is derived from an EMBL/GenBank/DDBJ whole genome shotgun (WGS) entry which is preliminary data.</text>
</comment>
<gene>
    <name evidence="1" type="ORF">ACFSKU_05615</name>
</gene>
<dbReference type="Proteomes" id="UP001597369">
    <property type="component" value="Unassembled WGS sequence"/>
</dbReference>
<dbReference type="RefSeq" id="WP_229961167.1">
    <property type="nucleotide sequence ID" value="NZ_JAJJWI010000010.1"/>
</dbReference>
<proteinExistence type="predicted"/>
<keyword evidence="2" id="KW-1185">Reference proteome</keyword>